<dbReference type="eggNOG" id="COG3464">
    <property type="taxonomic scope" value="Bacteria"/>
</dbReference>
<dbReference type="PANTHER" id="PTHR33498:SF1">
    <property type="entry name" value="TRANSPOSASE FOR INSERTION SEQUENCE ELEMENT IS1557"/>
    <property type="match status" value="1"/>
</dbReference>
<dbReference type="Proteomes" id="UP000002939">
    <property type="component" value="Unassembled WGS sequence"/>
</dbReference>
<accession>T5LSC6</accession>
<protein>
    <recommendedName>
        <fullName evidence="1">Transposase IS204/IS1001/IS1096/IS1165 DDE domain-containing protein</fullName>
    </recommendedName>
</protein>
<sequence length="85" mass="10085">MTCIKEIPRQLPYEFKKKFEVFKRFKNGIYEAFTTGYSNGAIEGTNNFIKVIKRVAYGYRNFENMKLRIKIIKGCFFTPVNRKSL</sequence>
<reference evidence="2" key="1">
    <citation type="submission" date="2011-10" db="EMBL/GenBank/DDBJ databases">
        <title>The Genome Sequence of Granulicatella elegans ATCC 700633.</title>
        <authorList>
            <consortium name="The Broad Institute Genome Sequencing Platform"/>
            <consortium name="The Broad Institute Genome Sequencing Center for Infectious Disease"/>
            <person name="Earl A."/>
            <person name="Ward D."/>
            <person name="Feldgarden M."/>
            <person name="Gevers D."/>
            <person name="Sibley C.D."/>
            <person name="Field T.R."/>
            <person name="Grinwis M."/>
            <person name="Eshaghurshan C.S."/>
            <person name="Surette M.G."/>
            <person name="Young S.K."/>
            <person name="Zeng Q."/>
            <person name="Gargeya S."/>
            <person name="Fitzgerald M."/>
            <person name="Haas B."/>
            <person name="Abouelleil A."/>
            <person name="Alvarado L."/>
            <person name="Arachchi H.M."/>
            <person name="Berlin A."/>
            <person name="Brown A."/>
            <person name="Chapman S.B."/>
            <person name="Chen Z."/>
            <person name="Dunbar C."/>
            <person name="Freedman E."/>
            <person name="Gearin G."/>
            <person name="Goldberg J."/>
            <person name="Griggs A."/>
            <person name="Gujja S."/>
            <person name="Heiman D."/>
            <person name="Howarth C."/>
            <person name="Larson L."/>
            <person name="Lui A."/>
            <person name="MacDonald P.J.P."/>
            <person name="Montmayeur A."/>
            <person name="Murphy C."/>
            <person name="Neiman D."/>
            <person name="Pearson M."/>
            <person name="Priest M."/>
            <person name="Roberts A."/>
            <person name="Saif S."/>
            <person name="Shea T."/>
            <person name="Shenoy N."/>
            <person name="Sisk P."/>
            <person name="Stolte C."/>
            <person name="Sykes S."/>
            <person name="Wortman J."/>
            <person name="Nusbaum C."/>
            <person name="Birren B."/>
        </authorList>
    </citation>
    <scope>NUCLEOTIDE SEQUENCE [LARGE SCALE GENOMIC DNA]</scope>
    <source>
        <strain evidence="2">ATCC 700633</strain>
    </source>
</reference>
<comment type="caution">
    <text evidence="2">The sequence shown here is derived from an EMBL/GenBank/DDBJ whole genome shotgun (WGS) entry which is preliminary data.</text>
</comment>
<dbReference type="InterPro" id="IPR002560">
    <property type="entry name" value="Transposase_DDE"/>
</dbReference>
<dbReference type="Pfam" id="PF01610">
    <property type="entry name" value="DDE_Tnp_ISL3"/>
    <property type="match status" value="1"/>
</dbReference>
<proteinExistence type="predicted"/>
<gene>
    <name evidence="2" type="ORF">HMPREF0446_01725</name>
</gene>
<dbReference type="InterPro" id="IPR047951">
    <property type="entry name" value="Transpos_ISL3"/>
</dbReference>
<dbReference type="PANTHER" id="PTHR33498">
    <property type="entry name" value="TRANSPOSASE FOR INSERTION SEQUENCE ELEMENT IS1557"/>
    <property type="match status" value="1"/>
</dbReference>
<dbReference type="HOGENOM" id="CLU_2508063_0_0_9"/>
<dbReference type="RefSeq" id="WP_020991365.1">
    <property type="nucleotide sequence ID" value="NZ_KI391971.1"/>
</dbReference>
<evidence type="ECO:0000313" key="3">
    <source>
        <dbReference type="Proteomes" id="UP000002939"/>
    </source>
</evidence>
<evidence type="ECO:0000259" key="1">
    <source>
        <dbReference type="Pfam" id="PF01610"/>
    </source>
</evidence>
<organism evidence="2 3">
    <name type="scientific">Granulicatella elegans ATCC 700633</name>
    <dbReference type="NCBI Taxonomy" id="626369"/>
    <lineage>
        <taxon>Bacteria</taxon>
        <taxon>Bacillati</taxon>
        <taxon>Bacillota</taxon>
        <taxon>Bacilli</taxon>
        <taxon>Lactobacillales</taxon>
        <taxon>Carnobacteriaceae</taxon>
        <taxon>Granulicatella</taxon>
    </lineage>
</organism>
<dbReference type="EMBL" id="ACRF02000013">
    <property type="protein sequence ID" value="EQM96952.1"/>
    <property type="molecule type" value="Genomic_DNA"/>
</dbReference>
<dbReference type="AlphaFoldDB" id="T5LSC6"/>
<keyword evidence="3" id="KW-1185">Reference proteome</keyword>
<name>T5LSC6_9LACT</name>
<evidence type="ECO:0000313" key="2">
    <source>
        <dbReference type="EMBL" id="EQM96952.1"/>
    </source>
</evidence>
<dbReference type="OrthoDB" id="2154174at2"/>
<feature type="domain" description="Transposase IS204/IS1001/IS1096/IS1165 DDE" evidence="1">
    <location>
        <begin position="7"/>
        <end position="69"/>
    </location>
</feature>